<evidence type="ECO:0000313" key="7">
    <source>
        <dbReference type="Proteomes" id="UP000659124"/>
    </source>
</evidence>
<evidence type="ECO:0000256" key="1">
    <source>
        <dbReference type="ARBA" id="ARBA00005417"/>
    </source>
</evidence>
<evidence type="ECO:0000256" key="2">
    <source>
        <dbReference type="ARBA" id="ARBA00022448"/>
    </source>
</evidence>
<proteinExistence type="inferred from homology"/>
<evidence type="ECO:0000313" key="6">
    <source>
        <dbReference type="EMBL" id="MBC9929559.1"/>
    </source>
</evidence>
<reference evidence="6 7" key="1">
    <citation type="submission" date="2020-09" db="EMBL/GenBank/DDBJ databases">
        <title>Genome sequences of type strains of Chitinophaga qingshengii and Chitinophaga varians.</title>
        <authorList>
            <person name="Kittiwongwattana C."/>
        </authorList>
    </citation>
    <scope>NUCLEOTIDE SEQUENCE [LARGE SCALE GENOMIC DNA]</scope>
    <source>
        <strain evidence="6 7">JCM 30026</strain>
    </source>
</reference>
<dbReference type="PANTHER" id="PTHR43117:SF4">
    <property type="entry name" value="OSMOPROTECTANT IMPORT ATP-BINDING PROTEIN OSMV"/>
    <property type="match status" value="1"/>
</dbReference>
<protein>
    <submittedName>
        <fullName evidence="6">ATP-binding cassette domain-containing protein</fullName>
    </submittedName>
</protein>
<dbReference type="InterPro" id="IPR027417">
    <property type="entry name" value="P-loop_NTPase"/>
</dbReference>
<name>A0ABR7TKI2_9BACT</name>
<dbReference type="PANTHER" id="PTHR43117">
    <property type="entry name" value="OSMOPROTECTANT IMPORT ATP-BINDING PROTEIN OSMV"/>
    <property type="match status" value="1"/>
</dbReference>
<organism evidence="6 7">
    <name type="scientific">Chitinophaga qingshengii</name>
    <dbReference type="NCBI Taxonomy" id="1569794"/>
    <lineage>
        <taxon>Bacteria</taxon>
        <taxon>Pseudomonadati</taxon>
        <taxon>Bacteroidota</taxon>
        <taxon>Chitinophagia</taxon>
        <taxon>Chitinophagales</taxon>
        <taxon>Chitinophagaceae</taxon>
        <taxon>Chitinophaga</taxon>
    </lineage>
</organism>
<dbReference type="InterPro" id="IPR017871">
    <property type="entry name" value="ABC_transporter-like_CS"/>
</dbReference>
<comment type="caution">
    <text evidence="6">The sequence shown here is derived from an EMBL/GenBank/DDBJ whole genome shotgun (WGS) entry which is preliminary data.</text>
</comment>
<dbReference type="GO" id="GO:0005524">
    <property type="term" value="F:ATP binding"/>
    <property type="evidence" value="ECO:0007669"/>
    <property type="project" value="UniProtKB-KW"/>
</dbReference>
<keyword evidence="7" id="KW-1185">Reference proteome</keyword>
<keyword evidence="4 6" id="KW-0067">ATP-binding</keyword>
<feature type="domain" description="ABC transporter" evidence="5">
    <location>
        <begin position="2"/>
        <end position="237"/>
    </location>
</feature>
<dbReference type="Pfam" id="PF00005">
    <property type="entry name" value="ABC_tran"/>
    <property type="match status" value="1"/>
</dbReference>
<dbReference type="Proteomes" id="UP000659124">
    <property type="component" value="Unassembled WGS sequence"/>
</dbReference>
<evidence type="ECO:0000259" key="5">
    <source>
        <dbReference type="PROSITE" id="PS50893"/>
    </source>
</evidence>
<accession>A0ABR7TKI2</accession>
<sequence length="320" mass="36077">MIKVSHVSKSFRHGKNAVNDLSFEVQPGETLVLLGTSGCGKTTTLRMINRLLIPDQGDIFIGTKNIRTESPENLRRNIGYVLQNTGLFPHYTVLENISIVPQLLQWDKSRIRNRALTLMEKLRLPPATYAHVYPQQLSGGQQQRVGLARALAADPPILLMDEPFGALDPLTRISVRNEFKLLDELNSKTIILVTHDVEEAFELGSRICIMNEGRIQQMGAATELLFNPANDFVRHFLDKQRLELELKSLRLRDIWPYLDGSNSGNGTLLSADTNCWDTLEYLIQDKAGSTFRNEEKQLDGNILMNAINAYKKTVSQHGHT</sequence>
<dbReference type="Gene3D" id="3.40.50.300">
    <property type="entry name" value="P-loop containing nucleotide triphosphate hydrolases"/>
    <property type="match status" value="1"/>
</dbReference>
<dbReference type="RefSeq" id="WP_188086681.1">
    <property type="nucleotide sequence ID" value="NZ_JACVFC010000001.1"/>
</dbReference>
<gene>
    <name evidence="6" type="ORF">ICL07_04180</name>
</gene>
<keyword evidence="3" id="KW-0547">Nucleotide-binding</keyword>
<dbReference type="InterPro" id="IPR003593">
    <property type="entry name" value="AAA+_ATPase"/>
</dbReference>
<dbReference type="SUPFAM" id="SSF52540">
    <property type="entry name" value="P-loop containing nucleoside triphosphate hydrolases"/>
    <property type="match status" value="1"/>
</dbReference>
<keyword evidence="2" id="KW-0813">Transport</keyword>
<dbReference type="SMART" id="SM00382">
    <property type="entry name" value="AAA"/>
    <property type="match status" value="1"/>
</dbReference>
<comment type="similarity">
    <text evidence="1">Belongs to the ABC transporter superfamily.</text>
</comment>
<dbReference type="PROSITE" id="PS00211">
    <property type="entry name" value="ABC_TRANSPORTER_1"/>
    <property type="match status" value="1"/>
</dbReference>
<dbReference type="EMBL" id="JACVFC010000001">
    <property type="protein sequence ID" value="MBC9929559.1"/>
    <property type="molecule type" value="Genomic_DNA"/>
</dbReference>
<evidence type="ECO:0000256" key="3">
    <source>
        <dbReference type="ARBA" id="ARBA00022741"/>
    </source>
</evidence>
<dbReference type="InterPro" id="IPR003439">
    <property type="entry name" value="ABC_transporter-like_ATP-bd"/>
</dbReference>
<dbReference type="PROSITE" id="PS50893">
    <property type="entry name" value="ABC_TRANSPORTER_2"/>
    <property type="match status" value="1"/>
</dbReference>
<evidence type="ECO:0000256" key="4">
    <source>
        <dbReference type="ARBA" id="ARBA00022840"/>
    </source>
</evidence>